<feature type="compositionally biased region" description="Polar residues" evidence="1">
    <location>
        <begin position="162"/>
        <end position="178"/>
    </location>
</feature>
<evidence type="ECO:0000256" key="2">
    <source>
        <dbReference type="SAM" id="Phobius"/>
    </source>
</evidence>
<keyword evidence="2" id="KW-0812">Transmembrane</keyword>
<dbReference type="Pfam" id="PF00674">
    <property type="entry name" value="DUP"/>
    <property type="match status" value="1"/>
</dbReference>
<evidence type="ECO:0000256" key="1">
    <source>
        <dbReference type="SAM" id="MobiDB-lite"/>
    </source>
</evidence>
<dbReference type="InterPro" id="IPR001142">
    <property type="entry name" value="DUP/COS"/>
</dbReference>
<keyword evidence="2" id="KW-0472">Membrane</keyword>
<evidence type="ECO:0000313" key="3">
    <source>
        <dbReference type="EMBL" id="SMN19456.1"/>
    </source>
</evidence>
<gene>
    <name evidence="3" type="ORF">KASA_0P06765G</name>
</gene>
<keyword evidence="4" id="KW-1185">Reference proteome</keyword>
<feature type="transmembrane region" description="Helical" evidence="2">
    <location>
        <begin position="70"/>
        <end position="97"/>
    </location>
</feature>
<organism evidence="3 4">
    <name type="scientific">Maudiozyma saulgeensis</name>
    <dbReference type="NCBI Taxonomy" id="1789683"/>
    <lineage>
        <taxon>Eukaryota</taxon>
        <taxon>Fungi</taxon>
        <taxon>Dikarya</taxon>
        <taxon>Ascomycota</taxon>
        <taxon>Saccharomycotina</taxon>
        <taxon>Saccharomycetes</taxon>
        <taxon>Saccharomycetales</taxon>
        <taxon>Saccharomycetaceae</taxon>
        <taxon>Maudiozyma</taxon>
    </lineage>
</organism>
<feature type="region of interest" description="Disordered" evidence="1">
    <location>
        <begin position="162"/>
        <end position="196"/>
    </location>
</feature>
<reference evidence="3 4" key="1">
    <citation type="submission" date="2017-04" db="EMBL/GenBank/DDBJ databases">
        <authorList>
            <person name="Afonso C.L."/>
            <person name="Miller P.J."/>
            <person name="Scott M.A."/>
            <person name="Spackman E."/>
            <person name="Goraichik I."/>
            <person name="Dimitrov K.M."/>
            <person name="Suarez D.L."/>
            <person name="Swayne D.E."/>
        </authorList>
    </citation>
    <scope>NUCLEOTIDE SEQUENCE [LARGE SCALE GENOMIC DNA]</scope>
</reference>
<protein>
    <submittedName>
        <fullName evidence="3">Similar to Saccharomyces cerevisiae YHL044W Putative integral membrane protein, member of DUP240 gene family</fullName>
    </submittedName>
</protein>
<dbReference type="EMBL" id="FXLY01000003">
    <property type="protein sequence ID" value="SMN19456.1"/>
    <property type="molecule type" value="Genomic_DNA"/>
</dbReference>
<dbReference type="AlphaFoldDB" id="A0A1X7R2H9"/>
<accession>A0A1X7R2H9</accession>
<proteinExistence type="predicted"/>
<keyword evidence="2" id="KW-1133">Transmembrane helix</keyword>
<name>A0A1X7R2H9_9SACH</name>
<sequence>MKDNEYQATEPLNDNDEEENVVLPCDKYKDRLAFYLAFFKSIIGGVIFLVIVYLMLFFVPLFFVPEGPRMFLLIMSILCLPYLMALILIPFSFTAIIGTMGLEGEMKFYAEIVRFKPCSDVATWNVIGYHMDLYFRERNCIVPLFNGSDYYDLFKKLTSPSTTKACSDQPSSATQNPTEILERTDNSDQFDDSATIHNEQRKESQLIYLETAREKAVHAFRESEDKYWVSQYPEFAA</sequence>
<dbReference type="Proteomes" id="UP000196158">
    <property type="component" value="Unassembled WGS sequence"/>
</dbReference>
<feature type="transmembrane region" description="Helical" evidence="2">
    <location>
        <begin position="37"/>
        <end position="64"/>
    </location>
</feature>
<evidence type="ECO:0000313" key="4">
    <source>
        <dbReference type="Proteomes" id="UP000196158"/>
    </source>
</evidence>
<dbReference type="OrthoDB" id="4054881at2759"/>